<evidence type="ECO:0000313" key="3">
    <source>
        <dbReference type="Proteomes" id="UP000077202"/>
    </source>
</evidence>
<feature type="compositionally biased region" description="Basic and acidic residues" evidence="1">
    <location>
        <begin position="204"/>
        <end position="213"/>
    </location>
</feature>
<feature type="region of interest" description="Disordered" evidence="1">
    <location>
        <begin position="1"/>
        <end position="42"/>
    </location>
</feature>
<evidence type="ECO:0000256" key="1">
    <source>
        <dbReference type="SAM" id="MobiDB-lite"/>
    </source>
</evidence>
<feature type="region of interest" description="Disordered" evidence="1">
    <location>
        <begin position="203"/>
        <end position="263"/>
    </location>
</feature>
<protein>
    <submittedName>
        <fullName evidence="2">Uncharacterized protein</fullName>
    </submittedName>
</protein>
<comment type="caution">
    <text evidence="2">The sequence shown here is derived from an EMBL/GenBank/DDBJ whole genome shotgun (WGS) entry which is preliminary data.</text>
</comment>
<feature type="compositionally biased region" description="Basic residues" evidence="1">
    <location>
        <begin position="253"/>
        <end position="263"/>
    </location>
</feature>
<keyword evidence="3" id="KW-1185">Reference proteome</keyword>
<gene>
    <name evidence="2" type="ORF">AXG93_1433s1190</name>
</gene>
<accession>A0A176W8T0</accession>
<feature type="region of interest" description="Disordered" evidence="1">
    <location>
        <begin position="79"/>
        <end position="102"/>
    </location>
</feature>
<reference evidence="2" key="1">
    <citation type="submission" date="2016-03" db="EMBL/GenBank/DDBJ databases">
        <title>Mechanisms controlling the formation of the plant cell surface in tip-growing cells are functionally conserved among land plants.</title>
        <authorList>
            <person name="Honkanen S."/>
            <person name="Jones V.A."/>
            <person name="Morieri G."/>
            <person name="Champion C."/>
            <person name="Hetherington A.J."/>
            <person name="Kelly S."/>
            <person name="Saint-Marcoux D."/>
            <person name="Proust H."/>
            <person name="Prescott H."/>
            <person name="Dolan L."/>
        </authorList>
    </citation>
    <scope>NUCLEOTIDE SEQUENCE [LARGE SCALE GENOMIC DNA]</scope>
    <source>
        <tissue evidence="2">Whole gametophyte</tissue>
    </source>
</reference>
<evidence type="ECO:0000313" key="2">
    <source>
        <dbReference type="EMBL" id="OAE29500.1"/>
    </source>
</evidence>
<organism evidence="2 3">
    <name type="scientific">Marchantia polymorpha subsp. ruderalis</name>
    <dbReference type="NCBI Taxonomy" id="1480154"/>
    <lineage>
        <taxon>Eukaryota</taxon>
        <taxon>Viridiplantae</taxon>
        <taxon>Streptophyta</taxon>
        <taxon>Embryophyta</taxon>
        <taxon>Marchantiophyta</taxon>
        <taxon>Marchantiopsida</taxon>
        <taxon>Marchantiidae</taxon>
        <taxon>Marchantiales</taxon>
        <taxon>Marchantiaceae</taxon>
        <taxon>Marchantia</taxon>
    </lineage>
</organism>
<proteinExistence type="predicted"/>
<feature type="compositionally biased region" description="Gly residues" evidence="1">
    <location>
        <begin position="240"/>
        <end position="249"/>
    </location>
</feature>
<sequence>MGRKDPREDASHKVEVEGPRGRKRTGDAIMSPRQGSLDRHVSRRWRSEIEQFCCGPRPPVGNRRNMRHAGANLHILAPRLEEEGAGPGENGRERKESEGGAEIGDMISLDVRHPDPWAPESLPRGKWGPRVAINRAQVPQRSTPDRRYHSFTWDVIQLTDPVWPTGLRRWLAHTPRFTAGYGPGYGVRQMGASSCRKQRLNVVRAREEGHASKEGQNSAAEKEGGNRRRRAGSLGRDGRGGQGRGGEGGSATNKRRGARTRPD</sequence>
<dbReference type="Proteomes" id="UP000077202">
    <property type="component" value="Unassembled WGS sequence"/>
</dbReference>
<name>A0A176W8T0_MARPO</name>
<feature type="compositionally biased region" description="Basic and acidic residues" evidence="1">
    <location>
        <begin position="1"/>
        <end position="26"/>
    </location>
</feature>
<dbReference type="EMBL" id="LVLJ01001455">
    <property type="protein sequence ID" value="OAE29500.1"/>
    <property type="molecule type" value="Genomic_DNA"/>
</dbReference>
<dbReference type="AlphaFoldDB" id="A0A176W8T0"/>